<name>A0ABW1TSJ9_9BURK</name>
<dbReference type="InterPro" id="IPR046357">
    <property type="entry name" value="PPIase_dom_sf"/>
</dbReference>
<dbReference type="Proteomes" id="UP001596270">
    <property type="component" value="Unassembled WGS sequence"/>
</dbReference>
<evidence type="ECO:0000256" key="8">
    <source>
        <dbReference type="SAM" id="SignalP"/>
    </source>
</evidence>
<evidence type="ECO:0000256" key="7">
    <source>
        <dbReference type="PROSITE-ProRule" id="PRU00278"/>
    </source>
</evidence>
<comment type="similarity">
    <text evidence="2">Belongs to the PpiC/parvulin rotamase family.</text>
</comment>
<evidence type="ECO:0000259" key="9">
    <source>
        <dbReference type="PROSITE" id="PS50198"/>
    </source>
</evidence>
<evidence type="ECO:0000256" key="4">
    <source>
        <dbReference type="ARBA" id="ARBA00022729"/>
    </source>
</evidence>
<dbReference type="InterPro" id="IPR027304">
    <property type="entry name" value="Trigger_fact/SurA_dom_sf"/>
</dbReference>
<evidence type="ECO:0000256" key="2">
    <source>
        <dbReference type="ARBA" id="ARBA00007656"/>
    </source>
</evidence>
<dbReference type="PANTHER" id="PTHR47245">
    <property type="entry name" value="PEPTIDYLPROLYL ISOMERASE"/>
    <property type="match status" value="1"/>
</dbReference>
<evidence type="ECO:0000256" key="5">
    <source>
        <dbReference type="ARBA" id="ARBA00023110"/>
    </source>
</evidence>
<evidence type="ECO:0000256" key="1">
    <source>
        <dbReference type="ARBA" id="ARBA00000971"/>
    </source>
</evidence>
<dbReference type="PROSITE" id="PS50198">
    <property type="entry name" value="PPIC_PPIASE_2"/>
    <property type="match status" value="1"/>
</dbReference>
<reference evidence="11" key="1">
    <citation type="journal article" date="2019" name="Int. J. Syst. Evol. Microbiol.">
        <title>The Global Catalogue of Microorganisms (GCM) 10K type strain sequencing project: providing services to taxonomists for standard genome sequencing and annotation.</title>
        <authorList>
            <consortium name="The Broad Institute Genomics Platform"/>
            <consortium name="The Broad Institute Genome Sequencing Center for Infectious Disease"/>
            <person name="Wu L."/>
            <person name="Ma J."/>
        </authorList>
    </citation>
    <scope>NUCLEOTIDE SEQUENCE [LARGE SCALE GENOMIC DNA]</scope>
    <source>
        <strain evidence="11">CCUG 39402</strain>
    </source>
</reference>
<dbReference type="GO" id="GO:0003755">
    <property type="term" value="F:peptidyl-prolyl cis-trans isomerase activity"/>
    <property type="evidence" value="ECO:0007669"/>
    <property type="project" value="UniProtKB-EC"/>
</dbReference>
<dbReference type="PANTHER" id="PTHR47245:SF1">
    <property type="entry name" value="FOLDASE PROTEIN PRSA"/>
    <property type="match status" value="1"/>
</dbReference>
<gene>
    <name evidence="10" type="ORF">ACFQND_01570</name>
</gene>
<evidence type="ECO:0000313" key="11">
    <source>
        <dbReference type="Proteomes" id="UP001596270"/>
    </source>
</evidence>
<dbReference type="SUPFAM" id="SSF54534">
    <property type="entry name" value="FKBP-like"/>
    <property type="match status" value="1"/>
</dbReference>
<dbReference type="SUPFAM" id="SSF109998">
    <property type="entry name" value="Triger factor/SurA peptide-binding domain-like"/>
    <property type="match status" value="1"/>
</dbReference>
<protein>
    <recommendedName>
        <fullName evidence="3">peptidylprolyl isomerase</fullName>
        <ecNumber evidence="3">5.2.1.8</ecNumber>
    </recommendedName>
</protein>
<proteinExistence type="inferred from homology"/>
<keyword evidence="11" id="KW-1185">Reference proteome</keyword>
<dbReference type="Gene3D" id="1.10.8.1040">
    <property type="match status" value="1"/>
</dbReference>
<feature type="signal peptide" evidence="8">
    <location>
        <begin position="1"/>
        <end position="24"/>
    </location>
</feature>
<evidence type="ECO:0000256" key="6">
    <source>
        <dbReference type="ARBA" id="ARBA00023235"/>
    </source>
</evidence>
<keyword evidence="6 7" id="KW-0413">Isomerase</keyword>
<dbReference type="InterPro" id="IPR050245">
    <property type="entry name" value="PrsA_foldase"/>
</dbReference>
<keyword evidence="4 8" id="KW-0732">Signal</keyword>
<organism evidence="10 11">
    <name type="scientific">Polaromonas aquatica</name>
    <dbReference type="NCBI Taxonomy" id="332657"/>
    <lineage>
        <taxon>Bacteria</taxon>
        <taxon>Pseudomonadati</taxon>
        <taxon>Pseudomonadota</taxon>
        <taxon>Betaproteobacteria</taxon>
        <taxon>Burkholderiales</taxon>
        <taxon>Comamonadaceae</taxon>
        <taxon>Polaromonas</taxon>
    </lineage>
</organism>
<keyword evidence="5 7" id="KW-0697">Rotamase</keyword>
<accession>A0ABW1TSJ9</accession>
<feature type="domain" description="PpiC" evidence="9">
    <location>
        <begin position="131"/>
        <end position="222"/>
    </location>
</feature>
<evidence type="ECO:0000256" key="3">
    <source>
        <dbReference type="ARBA" id="ARBA00013194"/>
    </source>
</evidence>
<dbReference type="RefSeq" id="WP_371435539.1">
    <property type="nucleotide sequence ID" value="NZ_JBHSRS010000002.1"/>
</dbReference>
<dbReference type="Gene3D" id="3.10.50.40">
    <property type="match status" value="1"/>
</dbReference>
<dbReference type="EC" id="5.2.1.8" evidence="3"/>
<sequence>MKKQFLLATAAAALMALGAQGAFAQNVAIVNGKAVPKARLDTLAQQVAKSGRPVTPEIQDQLREEVIAREIFMQEAEKQGLSTSEDYKAQMELARQTILIRALFADYQKKNPVTDAELKAEYDKFAAANGGKEYKARHILVEKEADAKAIIASLKKGAKFEDIAKKQSKDPGSGANGGDLDWANPSSYVAEFTEAMLKLGKGQMTDTPVKTQFGYHIIRVDDIRTAQLPPFEELKPQIAQQLEQQKLATFQQGLRDKAKIE</sequence>
<evidence type="ECO:0000313" key="10">
    <source>
        <dbReference type="EMBL" id="MFC6279928.1"/>
    </source>
</evidence>
<comment type="catalytic activity">
    <reaction evidence="1">
        <text>[protein]-peptidylproline (omega=180) = [protein]-peptidylproline (omega=0)</text>
        <dbReference type="Rhea" id="RHEA:16237"/>
        <dbReference type="Rhea" id="RHEA-COMP:10747"/>
        <dbReference type="Rhea" id="RHEA-COMP:10748"/>
        <dbReference type="ChEBI" id="CHEBI:83833"/>
        <dbReference type="ChEBI" id="CHEBI:83834"/>
        <dbReference type="EC" id="5.2.1.8"/>
    </reaction>
</comment>
<dbReference type="InterPro" id="IPR000297">
    <property type="entry name" value="PPIase_PpiC"/>
</dbReference>
<dbReference type="Pfam" id="PF13616">
    <property type="entry name" value="Rotamase_3"/>
    <property type="match status" value="1"/>
</dbReference>
<dbReference type="EMBL" id="JBHSRS010000002">
    <property type="protein sequence ID" value="MFC6279928.1"/>
    <property type="molecule type" value="Genomic_DNA"/>
</dbReference>
<comment type="caution">
    <text evidence="10">The sequence shown here is derived from an EMBL/GenBank/DDBJ whole genome shotgun (WGS) entry which is preliminary data.</text>
</comment>
<feature type="chain" id="PRO_5045850325" description="peptidylprolyl isomerase" evidence="8">
    <location>
        <begin position="25"/>
        <end position="261"/>
    </location>
</feature>